<sequence length="137" mass="15247">MKKYIVYFSICYAAAMALIAIIVSFFDLSGGTSAACLIAAGFATAMKFAQDQRRPPNSHEKKQLIWGCLFASIVISIIASAMSLLIFFKTSDFFSILGTAPIWIWIIAILLTIFIHYLILSLSFGWFAKRSVRTGFK</sequence>
<keyword evidence="3" id="KW-1185">Reference proteome</keyword>
<organism evidence="2 3">
    <name type="scientific">Acinetobacter pragensis</name>
    <dbReference type="NCBI Taxonomy" id="1806892"/>
    <lineage>
        <taxon>Bacteria</taxon>
        <taxon>Pseudomonadati</taxon>
        <taxon>Pseudomonadota</taxon>
        <taxon>Gammaproteobacteria</taxon>
        <taxon>Moraxellales</taxon>
        <taxon>Moraxellaceae</taxon>
        <taxon>Acinetobacter</taxon>
    </lineage>
</organism>
<keyword evidence="1" id="KW-1133">Transmembrane helix</keyword>
<name>A0A151Y2F1_9GAMM</name>
<dbReference type="Proteomes" id="UP000076276">
    <property type="component" value="Unassembled WGS sequence"/>
</dbReference>
<evidence type="ECO:0000256" key="1">
    <source>
        <dbReference type="SAM" id="Phobius"/>
    </source>
</evidence>
<keyword evidence="1" id="KW-0472">Membrane</keyword>
<evidence type="ECO:0000313" key="2">
    <source>
        <dbReference type="EMBL" id="KYQ72211.1"/>
    </source>
</evidence>
<comment type="caution">
    <text evidence="2">The sequence shown here is derived from an EMBL/GenBank/DDBJ whole genome shotgun (WGS) entry which is preliminary data.</text>
</comment>
<dbReference type="NCBIfam" id="NF038216">
    <property type="entry name" value="ABZJ_00895_fam"/>
    <property type="match status" value="1"/>
</dbReference>
<dbReference type="OrthoDB" id="6903628at2"/>
<dbReference type="RefSeq" id="WP_081406792.1">
    <property type="nucleotide sequence ID" value="NZ_CBCSIK010000002.1"/>
</dbReference>
<feature type="transmembrane region" description="Helical" evidence="1">
    <location>
        <begin position="32"/>
        <end position="49"/>
    </location>
</feature>
<proteinExistence type="predicted"/>
<reference evidence="2 3" key="1">
    <citation type="submission" date="2016-03" db="EMBL/GenBank/DDBJ databases">
        <title>Acinetobacter genomospecies 28 strain ANC 4149.</title>
        <authorList>
            <person name="Radolfova-Krizova L."/>
            <person name="Nemec A."/>
        </authorList>
    </citation>
    <scope>NUCLEOTIDE SEQUENCE [LARGE SCALE GENOMIC DNA]</scope>
    <source>
        <strain evidence="2 3">ANC 4149</strain>
    </source>
</reference>
<dbReference type="InterPro" id="IPR047730">
    <property type="entry name" value="ABZJ_00895-like"/>
</dbReference>
<evidence type="ECO:0000313" key="3">
    <source>
        <dbReference type="Proteomes" id="UP000076276"/>
    </source>
</evidence>
<gene>
    <name evidence="2" type="ORF">AZH43_11215</name>
</gene>
<feature type="transmembrane region" description="Helical" evidence="1">
    <location>
        <begin position="5"/>
        <end position="26"/>
    </location>
</feature>
<feature type="transmembrane region" description="Helical" evidence="1">
    <location>
        <begin position="64"/>
        <end position="88"/>
    </location>
</feature>
<dbReference type="EMBL" id="LUAW01000018">
    <property type="protein sequence ID" value="KYQ72211.1"/>
    <property type="molecule type" value="Genomic_DNA"/>
</dbReference>
<dbReference type="AlphaFoldDB" id="A0A151Y2F1"/>
<feature type="transmembrane region" description="Helical" evidence="1">
    <location>
        <begin position="100"/>
        <end position="127"/>
    </location>
</feature>
<accession>A0A151Y2F1</accession>
<protein>
    <submittedName>
        <fullName evidence="2">Uncharacterized protein</fullName>
    </submittedName>
</protein>
<keyword evidence="1" id="KW-0812">Transmembrane</keyword>